<evidence type="ECO:0008006" key="4">
    <source>
        <dbReference type="Google" id="ProtNLM"/>
    </source>
</evidence>
<comment type="caution">
    <text evidence="2">The sequence shown here is derived from an EMBL/GenBank/DDBJ whole genome shotgun (WGS) entry which is preliminary data.</text>
</comment>
<organism evidence="2 3">
    <name type="scientific">Lysinibacillus odysseyi 34hs-1 = NBRC 100172</name>
    <dbReference type="NCBI Taxonomy" id="1220589"/>
    <lineage>
        <taxon>Bacteria</taxon>
        <taxon>Bacillati</taxon>
        <taxon>Bacillota</taxon>
        <taxon>Bacilli</taxon>
        <taxon>Bacillales</taxon>
        <taxon>Bacillaceae</taxon>
        <taxon>Lysinibacillus</taxon>
    </lineage>
</organism>
<protein>
    <recommendedName>
        <fullName evidence="4">DUF2157 domain-containing protein</fullName>
    </recommendedName>
</protein>
<evidence type="ECO:0000313" key="2">
    <source>
        <dbReference type="EMBL" id="KGR81516.1"/>
    </source>
</evidence>
<feature type="transmembrane region" description="Helical" evidence="1">
    <location>
        <begin position="63"/>
        <end position="79"/>
    </location>
</feature>
<dbReference type="EMBL" id="JPVP01000060">
    <property type="protein sequence ID" value="KGR81516.1"/>
    <property type="molecule type" value="Genomic_DNA"/>
</dbReference>
<dbReference type="RefSeq" id="WP_036157865.1">
    <property type="nucleotide sequence ID" value="NZ_AVCX01000001.1"/>
</dbReference>
<feature type="transmembrane region" description="Helical" evidence="1">
    <location>
        <begin position="163"/>
        <end position="183"/>
    </location>
</feature>
<evidence type="ECO:0000313" key="3">
    <source>
        <dbReference type="Proteomes" id="UP000030437"/>
    </source>
</evidence>
<feature type="transmembrane region" description="Helical" evidence="1">
    <location>
        <begin position="85"/>
        <end position="105"/>
    </location>
</feature>
<keyword evidence="1" id="KW-0472">Membrane</keyword>
<dbReference type="AlphaFoldDB" id="A0A0A3I9T5"/>
<feature type="transmembrane region" description="Helical" evidence="1">
    <location>
        <begin position="141"/>
        <end position="156"/>
    </location>
</feature>
<dbReference type="STRING" id="1220589.CD32_19355"/>
<keyword evidence="1" id="KW-1133">Transmembrane helix</keyword>
<keyword evidence="1" id="KW-0812">Transmembrane</keyword>
<reference evidence="2 3" key="1">
    <citation type="submission" date="2014-02" db="EMBL/GenBank/DDBJ databases">
        <title>Draft genome sequence of Lysinibacillus odysseyi NBRC 100172.</title>
        <authorList>
            <person name="Zhang F."/>
            <person name="Wang G."/>
            <person name="Zhang L."/>
        </authorList>
    </citation>
    <scope>NUCLEOTIDE SEQUENCE [LARGE SCALE GENOMIC DNA]</scope>
    <source>
        <strain evidence="2 3">NBRC 100172</strain>
    </source>
</reference>
<gene>
    <name evidence="2" type="ORF">CD32_19355</name>
</gene>
<dbReference type="eggNOG" id="ENOG50332M1">
    <property type="taxonomic scope" value="Bacteria"/>
</dbReference>
<proteinExistence type="predicted"/>
<feature type="transmembrane region" description="Helical" evidence="1">
    <location>
        <begin position="112"/>
        <end position="135"/>
    </location>
</feature>
<dbReference type="OrthoDB" id="2380880at2"/>
<sequence length="185" mass="20902">MANQRKQIIINEIAFWKQNKLLPEHYCDFLMTLYTEGESHNKETAGDAKQSVKAQEKRKGRRILIVIPCLALFLFVLLFTTKAIWIVSIPALLLAIASIVGAFYYTKKKQLLAPILYISGALILFGLSVKLSLAYFPENNTALYSVLIGNCVFWLLSGIYMKLIYFTVSGTLGVLAIIIYMVINR</sequence>
<dbReference type="Proteomes" id="UP000030437">
    <property type="component" value="Unassembled WGS sequence"/>
</dbReference>
<evidence type="ECO:0000256" key="1">
    <source>
        <dbReference type="SAM" id="Phobius"/>
    </source>
</evidence>
<accession>A0A0A3I9T5</accession>
<name>A0A0A3I9T5_9BACI</name>
<keyword evidence="3" id="KW-1185">Reference proteome</keyword>